<dbReference type="GO" id="GO:0005524">
    <property type="term" value="F:ATP binding"/>
    <property type="evidence" value="ECO:0007669"/>
    <property type="project" value="UniProtKB-UniRule"/>
</dbReference>
<dbReference type="SFLD" id="SFLDF00027">
    <property type="entry name" value="p-type_atpase"/>
    <property type="match status" value="1"/>
</dbReference>
<evidence type="ECO:0000256" key="4">
    <source>
        <dbReference type="ARBA" id="ARBA00022723"/>
    </source>
</evidence>
<keyword evidence="10 15" id="KW-0472">Membrane</keyword>
<dbReference type="GO" id="GO:0005802">
    <property type="term" value="C:trans-Golgi network"/>
    <property type="evidence" value="ECO:0000318"/>
    <property type="project" value="GO_Central"/>
</dbReference>
<name>B7Q2T9_IXOSC</name>
<dbReference type="NCBIfam" id="TIGR01652">
    <property type="entry name" value="ATPase-Plipid"/>
    <property type="match status" value="1"/>
</dbReference>
<dbReference type="EMBL" id="DS845576">
    <property type="protein sequence ID" value="EEC13161.1"/>
    <property type="molecule type" value="Genomic_DNA"/>
</dbReference>
<reference evidence="19" key="2">
    <citation type="submission" date="2020-05" db="UniProtKB">
        <authorList>
            <consortium name="EnsemblMetazoa"/>
        </authorList>
    </citation>
    <scope>IDENTIFICATION</scope>
    <source>
        <strain evidence="19">wikel</strain>
    </source>
</reference>
<feature type="transmembrane region" description="Helical" evidence="15">
    <location>
        <begin position="243"/>
        <end position="266"/>
    </location>
</feature>
<dbReference type="Gene3D" id="3.40.1110.10">
    <property type="entry name" value="Calcium-transporting ATPase, cytoplasmic domain N"/>
    <property type="match status" value="1"/>
</dbReference>
<comment type="catalytic activity">
    <reaction evidence="11 15">
        <text>ATP + H2O + phospholipidSide 1 = ADP + phosphate + phospholipidSide 2.</text>
        <dbReference type="EC" id="7.6.2.1"/>
    </reaction>
</comment>
<dbReference type="EMBL" id="ABJB010540376">
    <property type="status" value="NOT_ANNOTATED_CDS"/>
    <property type="molecule type" value="Genomic_DNA"/>
</dbReference>
<dbReference type="GO" id="GO:0000287">
    <property type="term" value="F:magnesium ion binding"/>
    <property type="evidence" value="ECO:0007669"/>
    <property type="project" value="UniProtKB-UniRule"/>
</dbReference>
<dbReference type="InterPro" id="IPR044492">
    <property type="entry name" value="P_typ_ATPase_HD_dom"/>
</dbReference>
<dbReference type="EMBL" id="ABJB010556001">
    <property type="status" value="NOT_ANNOTATED_CDS"/>
    <property type="molecule type" value="Genomic_DNA"/>
</dbReference>
<dbReference type="EMBL" id="ABJB010194131">
    <property type="status" value="NOT_ANNOTATED_CDS"/>
    <property type="molecule type" value="Genomic_DNA"/>
</dbReference>
<evidence type="ECO:0000256" key="8">
    <source>
        <dbReference type="ARBA" id="ARBA00022967"/>
    </source>
</evidence>
<dbReference type="NCBIfam" id="TIGR01494">
    <property type="entry name" value="ATPase_P-type"/>
    <property type="match status" value="1"/>
</dbReference>
<dbReference type="EMBL" id="ABJB010112044">
    <property type="status" value="NOT_ANNOTATED_CDS"/>
    <property type="molecule type" value="Genomic_DNA"/>
</dbReference>
<dbReference type="InterPro" id="IPR006539">
    <property type="entry name" value="P-type_ATPase_IV"/>
</dbReference>
<dbReference type="InterPro" id="IPR032631">
    <property type="entry name" value="P-type_ATPase_N"/>
</dbReference>
<comment type="similarity">
    <text evidence="2 15">Belongs to the cation transport ATPase (P-type) (TC 3.A.3) family. Type IV subfamily.</text>
</comment>
<gene>
    <name evidence="18" type="ORF">IscW_ISCW009949</name>
</gene>
<dbReference type="EMBL" id="ABJB010907202">
    <property type="status" value="NOT_ANNOTATED_CDS"/>
    <property type="molecule type" value="Genomic_DNA"/>
</dbReference>
<feature type="binding site" evidence="14">
    <location>
        <position position="742"/>
    </location>
    <ligand>
        <name>Mg(2+)</name>
        <dbReference type="ChEBI" id="CHEBI:18420"/>
    </ligand>
</feature>
<dbReference type="GO" id="GO:0140326">
    <property type="term" value="F:ATPase-coupled intramembrane lipid transporter activity"/>
    <property type="evidence" value="ECO:0000318"/>
    <property type="project" value="GO_Central"/>
</dbReference>
<feature type="transmembrane region" description="Helical" evidence="15">
    <location>
        <begin position="950"/>
        <end position="971"/>
    </location>
</feature>
<dbReference type="VEuPathDB" id="VectorBase:ISCI009949"/>
<dbReference type="InterPro" id="IPR032630">
    <property type="entry name" value="P_typ_ATPase_c"/>
</dbReference>
<feature type="binding site" evidence="13">
    <location>
        <position position="745"/>
    </location>
    <ligand>
        <name>ATP</name>
        <dbReference type="ChEBI" id="CHEBI:30616"/>
    </ligand>
</feature>
<keyword evidence="9 15" id="KW-1133">Transmembrane helix</keyword>
<evidence type="ECO:0000313" key="18">
    <source>
        <dbReference type="EMBL" id="EEC13161.1"/>
    </source>
</evidence>
<dbReference type="InterPro" id="IPR001757">
    <property type="entry name" value="P_typ_ATPase"/>
</dbReference>
<dbReference type="InterPro" id="IPR023298">
    <property type="entry name" value="ATPase_P-typ_TM_dom_sf"/>
</dbReference>
<evidence type="ECO:0000256" key="13">
    <source>
        <dbReference type="PIRSR" id="PIRSR606539-2"/>
    </source>
</evidence>
<feature type="binding site" evidence="13">
    <location>
        <position position="516"/>
    </location>
    <ligand>
        <name>ATP</name>
        <dbReference type="ChEBI" id="CHEBI:30616"/>
    </ligand>
</feature>
<feature type="transmembrane region" description="Helical" evidence="15">
    <location>
        <begin position="44"/>
        <end position="63"/>
    </location>
</feature>
<evidence type="ECO:0000259" key="17">
    <source>
        <dbReference type="Pfam" id="PF16212"/>
    </source>
</evidence>
<feature type="binding site" evidence="13">
    <location>
        <position position="746"/>
    </location>
    <ligand>
        <name>ATP</name>
        <dbReference type="ChEBI" id="CHEBI:30616"/>
    </ligand>
</feature>
<dbReference type="InterPro" id="IPR008250">
    <property type="entry name" value="ATPase_P-typ_transduc_dom_A_sf"/>
</dbReference>
<dbReference type="VEuPathDB" id="VectorBase:ISCW009949"/>
<feature type="domain" description="P-type ATPase C-terminal" evidence="17">
    <location>
        <begin position="776"/>
        <end position="1019"/>
    </location>
</feature>
<dbReference type="HOGENOM" id="CLU_000846_3_4_1"/>
<feature type="active site" description="4-aspartylphosphate intermediate" evidence="12">
    <location>
        <position position="355"/>
    </location>
</feature>
<evidence type="ECO:0000313" key="20">
    <source>
        <dbReference type="Proteomes" id="UP000001555"/>
    </source>
</evidence>
<dbReference type="SUPFAM" id="SSF81653">
    <property type="entry name" value="Calcium ATPase, transduction domain A"/>
    <property type="match status" value="1"/>
</dbReference>
<feature type="binding site" evidence="14">
    <location>
        <position position="357"/>
    </location>
    <ligand>
        <name>Mg(2+)</name>
        <dbReference type="ChEBI" id="CHEBI:18420"/>
    </ligand>
</feature>
<keyword evidence="8 15" id="KW-1278">Translocase</keyword>
<evidence type="ECO:0000256" key="7">
    <source>
        <dbReference type="ARBA" id="ARBA00022842"/>
    </source>
</evidence>
<dbReference type="AlphaFoldDB" id="B7Q2T9"/>
<accession>B7Q2T9</accession>
<dbReference type="PANTHER" id="PTHR24092">
    <property type="entry name" value="PROBABLE PHOSPHOLIPID-TRANSPORTING ATPASE"/>
    <property type="match status" value="1"/>
</dbReference>
<dbReference type="Pfam" id="PF16209">
    <property type="entry name" value="PhoLip_ATPase_N"/>
    <property type="match status" value="1"/>
</dbReference>
<evidence type="ECO:0000256" key="15">
    <source>
        <dbReference type="RuleBase" id="RU362033"/>
    </source>
</evidence>
<dbReference type="InterPro" id="IPR036412">
    <property type="entry name" value="HAD-like_sf"/>
</dbReference>
<dbReference type="GO" id="GO:0005886">
    <property type="term" value="C:plasma membrane"/>
    <property type="evidence" value="ECO:0000318"/>
    <property type="project" value="GO_Central"/>
</dbReference>
<keyword evidence="20" id="KW-1185">Reference proteome</keyword>
<feature type="transmembrane region" description="Helical" evidence="15">
    <location>
        <begin position="991"/>
        <end position="1013"/>
    </location>
</feature>
<dbReference type="Gene3D" id="3.40.50.1000">
    <property type="entry name" value="HAD superfamily/HAD-like"/>
    <property type="match status" value="1"/>
</dbReference>
<feature type="binding site" evidence="13">
    <location>
        <position position="632"/>
    </location>
    <ligand>
        <name>ATP</name>
        <dbReference type="ChEBI" id="CHEBI:30616"/>
    </ligand>
</feature>
<evidence type="ECO:0000256" key="9">
    <source>
        <dbReference type="ARBA" id="ARBA00022989"/>
    </source>
</evidence>
<feature type="binding site" evidence="13">
    <location>
        <position position="631"/>
    </location>
    <ligand>
        <name>ATP</name>
        <dbReference type="ChEBI" id="CHEBI:30616"/>
    </ligand>
</feature>
<feature type="binding site" evidence="13">
    <location>
        <position position="357"/>
    </location>
    <ligand>
        <name>ATP</name>
        <dbReference type="ChEBI" id="CHEBI:30616"/>
    </ligand>
</feature>
<dbReference type="SUPFAM" id="SSF81665">
    <property type="entry name" value="Calcium ATPase, transmembrane domain M"/>
    <property type="match status" value="1"/>
</dbReference>
<feature type="binding site" evidence="13">
    <location>
        <position position="722"/>
    </location>
    <ligand>
        <name>ATP</name>
        <dbReference type="ChEBI" id="CHEBI:30616"/>
    </ligand>
</feature>
<dbReference type="FunCoup" id="B7Q2T9">
    <property type="interactions" value="643"/>
</dbReference>
<dbReference type="GO" id="GO:0045332">
    <property type="term" value="P:phospholipid translocation"/>
    <property type="evidence" value="ECO:0000318"/>
    <property type="project" value="GO_Central"/>
</dbReference>
<feature type="binding site" evidence="13">
    <location>
        <position position="630"/>
    </location>
    <ligand>
        <name>ATP</name>
        <dbReference type="ChEBI" id="CHEBI:30616"/>
    </ligand>
</feature>
<evidence type="ECO:0000256" key="5">
    <source>
        <dbReference type="ARBA" id="ARBA00022741"/>
    </source>
</evidence>
<dbReference type="VEuPathDB" id="VectorBase:ISCP_024880"/>
<dbReference type="SFLD" id="SFLDS00003">
    <property type="entry name" value="Haloacid_Dehalogenase"/>
    <property type="match status" value="1"/>
</dbReference>
<dbReference type="GO" id="GO:0016887">
    <property type="term" value="F:ATP hydrolysis activity"/>
    <property type="evidence" value="ECO:0007669"/>
    <property type="project" value="InterPro"/>
</dbReference>
<dbReference type="Pfam" id="PF16212">
    <property type="entry name" value="PhoLip_ATPase_C"/>
    <property type="match status" value="1"/>
</dbReference>
<organism>
    <name type="scientific">Ixodes scapularis</name>
    <name type="common">Black-legged tick</name>
    <name type="synonym">Deer tick</name>
    <dbReference type="NCBI Taxonomy" id="6945"/>
    <lineage>
        <taxon>Eukaryota</taxon>
        <taxon>Metazoa</taxon>
        <taxon>Ecdysozoa</taxon>
        <taxon>Arthropoda</taxon>
        <taxon>Chelicerata</taxon>
        <taxon>Arachnida</taxon>
        <taxon>Acari</taxon>
        <taxon>Parasitiformes</taxon>
        <taxon>Ixodida</taxon>
        <taxon>Ixodoidea</taxon>
        <taxon>Ixodidae</taxon>
        <taxon>Ixodinae</taxon>
        <taxon>Ixodes</taxon>
    </lineage>
</organism>
<feature type="domain" description="P-type ATPase N-terminal" evidence="16">
    <location>
        <begin position="1"/>
        <end position="46"/>
    </location>
</feature>
<evidence type="ECO:0000256" key="10">
    <source>
        <dbReference type="ARBA" id="ARBA00023136"/>
    </source>
</evidence>
<dbReference type="SFLD" id="SFLDG00002">
    <property type="entry name" value="C1.7:_P-type_atpase_like"/>
    <property type="match status" value="1"/>
</dbReference>
<dbReference type="EMBL" id="ABJB010720246">
    <property type="status" value="NOT_ANNOTATED_CDS"/>
    <property type="molecule type" value="Genomic_DNA"/>
</dbReference>
<dbReference type="STRING" id="6945.B7Q2T9"/>
<dbReference type="Pfam" id="PF13246">
    <property type="entry name" value="Cation_ATPase"/>
    <property type="match status" value="1"/>
</dbReference>
<evidence type="ECO:0000256" key="6">
    <source>
        <dbReference type="ARBA" id="ARBA00022840"/>
    </source>
</evidence>
<feature type="binding site" evidence="13">
    <location>
        <position position="550"/>
    </location>
    <ligand>
        <name>ATP</name>
        <dbReference type="ChEBI" id="CHEBI:30616"/>
    </ligand>
</feature>
<dbReference type="EC" id="7.6.2.1" evidence="15"/>
<keyword evidence="6 13" id="KW-0067">ATP-binding</keyword>
<feature type="transmembrane region" description="Helical" evidence="15">
    <location>
        <begin position="286"/>
        <end position="305"/>
    </location>
</feature>
<feature type="binding site" evidence="13">
    <location>
        <position position="356"/>
    </location>
    <ligand>
        <name>ATP</name>
        <dbReference type="ChEBI" id="CHEBI:30616"/>
    </ligand>
</feature>
<evidence type="ECO:0000256" key="3">
    <source>
        <dbReference type="ARBA" id="ARBA00022692"/>
    </source>
</evidence>
<keyword evidence="21" id="KW-1267">Proteomics identification</keyword>
<dbReference type="EMBL" id="ABJB010825305">
    <property type="status" value="NOT_ANNOTATED_CDS"/>
    <property type="molecule type" value="Genomic_DNA"/>
</dbReference>
<dbReference type="InterPro" id="IPR023214">
    <property type="entry name" value="HAD_sf"/>
</dbReference>
<evidence type="ECO:0000256" key="11">
    <source>
        <dbReference type="ARBA" id="ARBA00034036"/>
    </source>
</evidence>
<feature type="binding site" evidence="14">
    <location>
        <position position="355"/>
    </location>
    <ligand>
        <name>Mg(2+)</name>
        <dbReference type="ChEBI" id="CHEBI:18420"/>
    </ligand>
</feature>
<feature type="transmembrane region" description="Helical" evidence="15">
    <location>
        <begin position="833"/>
        <end position="853"/>
    </location>
</feature>
<feature type="binding site" evidence="14">
    <location>
        <position position="746"/>
    </location>
    <ligand>
        <name>Mg(2+)</name>
        <dbReference type="ChEBI" id="CHEBI:18420"/>
    </ligand>
</feature>
<feature type="non-terminal residue" evidence="18">
    <location>
        <position position="1"/>
    </location>
</feature>
<keyword evidence="7 14" id="KW-0460">Magnesium</keyword>
<dbReference type="PaxDb" id="6945-B7Q2T9"/>
<feature type="binding site" evidence="13">
    <location>
        <position position="355"/>
    </location>
    <ligand>
        <name>ATP</name>
        <dbReference type="ChEBI" id="CHEBI:30616"/>
    </ligand>
</feature>
<feature type="binding site" evidence="13">
    <location>
        <position position="493"/>
    </location>
    <ligand>
        <name>ATP</name>
        <dbReference type="ChEBI" id="CHEBI:30616"/>
    </ligand>
</feature>
<dbReference type="FunFam" id="2.70.150.10:FF:000202">
    <property type="entry name" value="Phospholipid-transporting ATPase"/>
    <property type="match status" value="1"/>
</dbReference>
<dbReference type="FunFam" id="3.40.1110.10:FF:000220">
    <property type="entry name" value="Phospholipid-transporting ATPase"/>
    <property type="match status" value="1"/>
</dbReference>
<dbReference type="Proteomes" id="UP000001555">
    <property type="component" value="Unassembled WGS sequence"/>
</dbReference>
<evidence type="ECO:0000313" key="19">
    <source>
        <dbReference type="EnsemblMetazoa" id="ISCW009949-PA"/>
    </source>
</evidence>
<dbReference type="CDD" id="cd02073">
    <property type="entry name" value="P-type_ATPase_APLT_Dnf-like"/>
    <property type="match status" value="1"/>
</dbReference>
<dbReference type="EnsemblMetazoa" id="ISCW009949-RA">
    <property type="protein sequence ID" value="ISCW009949-PA"/>
    <property type="gene ID" value="ISCW009949"/>
</dbReference>
<feature type="binding site" evidence="13">
    <location>
        <position position="720"/>
    </location>
    <ligand>
        <name>ATP</name>
        <dbReference type="ChEBI" id="CHEBI:30616"/>
    </ligand>
</feature>
<keyword evidence="5 13" id="KW-0547">Nucleotide-binding</keyword>
<evidence type="ECO:0000256" key="2">
    <source>
        <dbReference type="ARBA" id="ARBA00008109"/>
    </source>
</evidence>
<evidence type="ECO:0000256" key="14">
    <source>
        <dbReference type="PIRSR" id="PIRSR606539-3"/>
    </source>
</evidence>
<dbReference type="EMBL" id="ABJB010934856">
    <property type="status" value="NOT_ANNOTATED_CDS"/>
    <property type="molecule type" value="Genomic_DNA"/>
</dbReference>
<comment type="cofactor">
    <cofactor evidence="14">
        <name>Mg(2+)</name>
        <dbReference type="ChEBI" id="CHEBI:18420"/>
    </cofactor>
</comment>
<dbReference type="OrthoDB" id="377733at2759"/>
<evidence type="ECO:0000259" key="16">
    <source>
        <dbReference type="Pfam" id="PF16209"/>
    </source>
</evidence>
<dbReference type="EMBL" id="ABJB010618925">
    <property type="status" value="NOT_ANNOTATED_CDS"/>
    <property type="molecule type" value="Genomic_DNA"/>
</dbReference>
<keyword evidence="4 14" id="KW-0479">Metal-binding</keyword>
<evidence type="ECO:0000256" key="12">
    <source>
        <dbReference type="PIRSR" id="PIRSR606539-1"/>
    </source>
</evidence>
<feature type="transmembrane region" description="Helical" evidence="15">
    <location>
        <begin position="21"/>
        <end position="38"/>
    </location>
</feature>
<dbReference type="PANTHER" id="PTHR24092:SF150">
    <property type="entry name" value="PHOSPHOLIPID-TRANSPORTING ATPASE"/>
    <property type="match status" value="1"/>
</dbReference>
<sequence>TAKYNFISFLPKFLFEQFRRYANVFFLFIALLQQIPNVSPTGRYTTAVPLVFILLVSALKEIVEDFKRHLADDAVNKSVVLALRDGEWKGVKWTQVTVGDFVKITSGQFFPADLILLASRKSKSPFYLCQCTKPCTYNVQGVPGLPQTAEMLTTKDLRTMSGYVECELPNRHLYEFTGNIRVNNLKTLPLSPDQILLRGAMLKNTTWVFGFVIYTGHETKLMMNSTAAPLKRSTVDKVTNTQIIMLFLLLIVLALISSVASELWTSQHAATDWYLGLDDLSSNSNFGFNFLTFIILYNNLIPISLQVTLEMVRFIQASFINMDTEMYHEETDTPAMARTSNLNEELGQVKYIFSDKTGTLTCNIMEFKRCSIAGRMYGALPGRVLHCGSLSLCSSLEDGLDPKEIHDILQKNAPASAYVRDFFTLMAVCHTVVPETDVDYRTIRYQAASPDEGALVKGARDTGFVFTTRTPHFVIINVLGVEEKYEILNVIEFTSTRKRMSVIVRTPQGKIKLFCKGADTVIYERLGSESQSFKDINLKHLEEFASQGLRTLCLAQAEISPVYYEEWKASYHKAMTSIQFKERKIDDAAQLIETNLSLLGSTAIEDRLQDGVPETVADLLKADIKIWVLTGDKQETAINIGYSTHLISQSMPLLVINEDSLDATREAIRRHVHDFGDLLRKENELALVVDGKTLKYALSSDVRRDFVDIALSCKVCICCRQKAEIVDMVKSSTHCVTLAIGDGANDVAMIQVTARPTLAKRPSSLLSSTYSHQMSLCLFRFLRRLLFVHGAWNHNRMCRLILYSFHKNICLYVIELWFAAVSGWSGQTLFERWSIGMYNVMFTAAPPLAIGLFDRTCSAEVMMKYPALYKSSQNAEGFNAKVFWVWIFDAIYHSIILFWLTMLGIKQGKSLSTLDGGYLMFGNLVYTYVVVTVCLKAGLEMNSWTWPAHLAIWGSIGMWIVFLLIYCNVWPVLPVAADMAGLHIMIFSSGIFWMGLIIIPFMALLADIIVIVIKRSCFKSLTEAVRESEIAHADPGPVILRGTKQNLARPSRGNLG</sequence>
<feature type="transmembrane region" description="Helical" evidence="15">
    <location>
        <begin position="809"/>
        <end position="827"/>
    </location>
</feature>
<dbReference type="PROSITE" id="PS00154">
    <property type="entry name" value="ATPASE_E1_E2"/>
    <property type="match status" value="1"/>
</dbReference>
<dbReference type="Gene3D" id="2.70.150.10">
    <property type="entry name" value="Calcium-transporting ATPase, cytoplasmic transduction domain A"/>
    <property type="match status" value="1"/>
</dbReference>
<evidence type="ECO:0000256" key="1">
    <source>
        <dbReference type="ARBA" id="ARBA00004141"/>
    </source>
</evidence>
<feature type="transmembrane region" description="Helical" evidence="15">
    <location>
        <begin position="917"/>
        <end position="938"/>
    </location>
</feature>
<keyword evidence="3 15" id="KW-0812">Transmembrane</keyword>
<feature type="transmembrane region" description="Helical" evidence="15">
    <location>
        <begin position="882"/>
        <end position="905"/>
    </location>
</feature>
<dbReference type="EMBL" id="ABJB010714217">
    <property type="status" value="NOT_ANNOTATED_CDS"/>
    <property type="molecule type" value="Genomic_DNA"/>
</dbReference>
<feature type="binding site" evidence="13">
    <location>
        <position position="452"/>
    </location>
    <ligand>
        <name>ATP</name>
        <dbReference type="ChEBI" id="CHEBI:30616"/>
    </ligand>
</feature>
<protein>
    <recommendedName>
        <fullName evidence="15">Phospholipid-transporting ATPase</fullName>
        <ecNumber evidence="15">7.6.2.1</ecNumber>
    </recommendedName>
</protein>
<proteinExistence type="evidence at protein level"/>
<dbReference type="SUPFAM" id="SSF81660">
    <property type="entry name" value="Metal cation-transporting ATPase, ATP-binding domain N"/>
    <property type="match status" value="1"/>
</dbReference>
<dbReference type="FunFam" id="3.40.50.1000:FF:000440">
    <property type="entry name" value="Phospholipid-transporting ATPase"/>
    <property type="match status" value="1"/>
</dbReference>
<dbReference type="InterPro" id="IPR023299">
    <property type="entry name" value="ATPase_P-typ_cyto_dom_N"/>
</dbReference>
<evidence type="ECO:0007829" key="21">
    <source>
        <dbReference type="PeptideAtlas" id="B7Q2T9"/>
    </source>
</evidence>
<dbReference type="InterPro" id="IPR018303">
    <property type="entry name" value="ATPase_P-typ_P_site"/>
</dbReference>
<dbReference type="SUPFAM" id="SSF56784">
    <property type="entry name" value="HAD-like"/>
    <property type="match status" value="1"/>
</dbReference>
<comment type="subcellular location">
    <subcellularLocation>
        <location evidence="1 15">Membrane</location>
        <topology evidence="1 15">Multi-pass membrane protein</topology>
    </subcellularLocation>
</comment>
<reference evidence="18 20" key="1">
    <citation type="submission" date="2008-03" db="EMBL/GenBank/DDBJ databases">
        <title>Annotation of Ixodes scapularis.</title>
        <authorList>
            <consortium name="Ixodes scapularis Genome Project Consortium"/>
            <person name="Caler E."/>
            <person name="Hannick L.I."/>
            <person name="Bidwell S."/>
            <person name="Joardar V."/>
            <person name="Thiagarajan M."/>
            <person name="Amedeo P."/>
            <person name="Galinsky K.J."/>
            <person name="Schobel S."/>
            <person name="Inman J."/>
            <person name="Hostetler J."/>
            <person name="Miller J."/>
            <person name="Hammond M."/>
            <person name="Megy K."/>
            <person name="Lawson D."/>
            <person name="Kodira C."/>
            <person name="Sutton G."/>
            <person name="Meyer J."/>
            <person name="Hill C.A."/>
            <person name="Birren B."/>
            <person name="Nene V."/>
            <person name="Collins F."/>
            <person name="Alarcon-Chaidez F."/>
            <person name="Wikel S."/>
            <person name="Strausberg R."/>
        </authorList>
    </citation>
    <scope>NUCLEOTIDE SEQUENCE [LARGE SCALE GENOMIC DNA]</scope>
    <source>
        <strain evidence="20">Wikel</strain>
        <strain evidence="18">Wikel colony</strain>
    </source>
</reference>